<gene>
    <name evidence="2" type="ORF">Slin15195_G048020</name>
</gene>
<protein>
    <recommendedName>
        <fullName evidence="1">2EXR domain-containing protein</fullName>
    </recommendedName>
</protein>
<dbReference type="PANTHER" id="PTHR42085:SF2">
    <property type="entry name" value="F-BOX DOMAIN-CONTAINING PROTEIN"/>
    <property type="match status" value="1"/>
</dbReference>
<dbReference type="Proteomes" id="UP001056384">
    <property type="component" value="Chromosome 3"/>
</dbReference>
<sequence length="199" mass="23028">MEISPMSKLSAELRNEIYRLALTTNKQLTICSSKLHDGRQKKPTATQPPLTKVCKQSRRESLQMFYNLNTFIISVSGAPRGSRDLRADFLRQTMEVALWMRCTEQASHQAISMLKLVVYMPWETGRREGDWSSFVRAFDRYGYRMPKLVATVHLKSQLALLELVLSESGFEEFKERQKQKAKDFFSGMGLEVKTTFKFI</sequence>
<proteinExistence type="predicted"/>
<evidence type="ECO:0000259" key="1">
    <source>
        <dbReference type="Pfam" id="PF20150"/>
    </source>
</evidence>
<dbReference type="InterPro" id="IPR038883">
    <property type="entry name" value="AN11006-like"/>
</dbReference>
<name>A0A9Q9EJL9_9PEZI</name>
<dbReference type="InterPro" id="IPR045518">
    <property type="entry name" value="2EXR"/>
</dbReference>
<organism evidence="2 3">
    <name type="scientific">Septoria linicola</name>
    <dbReference type="NCBI Taxonomy" id="215465"/>
    <lineage>
        <taxon>Eukaryota</taxon>
        <taxon>Fungi</taxon>
        <taxon>Dikarya</taxon>
        <taxon>Ascomycota</taxon>
        <taxon>Pezizomycotina</taxon>
        <taxon>Dothideomycetes</taxon>
        <taxon>Dothideomycetidae</taxon>
        <taxon>Mycosphaerellales</taxon>
        <taxon>Mycosphaerellaceae</taxon>
        <taxon>Septoria</taxon>
    </lineage>
</organism>
<keyword evidence="3" id="KW-1185">Reference proteome</keyword>
<dbReference type="Pfam" id="PF20150">
    <property type="entry name" value="2EXR"/>
    <property type="match status" value="1"/>
</dbReference>
<dbReference type="EMBL" id="CP099420">
    <property type="protein sequence ID" value="USW51483.1"/>
    <property type="molecule type" value="Genomic_DNA"/>
</dbReference>
<reference evidence="2" key="1">
    <citation type="submission" date="2022-06" db="EMBL/GenBank/DDBJ databases">
        <title>Complete genome sequences of two strains of the flax pathogen Septoria linicola.</title>
        <authorList>
            <person name="Lapalu N."/>
            <person name="Simon A."/>
            <person name="Demenou B."/>
            <person name="Paumier D."/>
            <person name="Guillot M.-P."/>
            <person name="Gout L."/>
            <person name="Valade R."/>
        </authorList>
    </citation>
    <scope>NUCLEOTIDE SEQUENCE</scope>
    <source>
        <strain evidence="2">SE15195</strain>
    </source>
</reference>
<dbReference type="AlphaFoldDB" id="A0A9Q9EJL9"/>
<feature type="domain" description="2EXR" evidence="1">
    <location>
        <begin position="7"/>
        <end position="68"/>
    </location>
</feature>
<accession>A0A9Q9EJL9</accession>
<dbReference type="OrthoDB" id="3650885at2759"/>
<dbReference type="PANTHER" id="PTHR42085">
    <property type="entry name" value="F-BOX DOMAIN-CONTAINING PROTEIN"/>
    <property type="match status" value="1"/>
</dbReference>
<evidence type="ECO:0000313" key="3">
    <source>
        <dbReference type="Proteomes" id="UP001056384"/>
    </source>
</evidence>
<evidence type="ECO:0000313" key="2">
    <source>
        <dbReference type="EMBL" id="USW51483.1"/>
    </source>
</evidence>